<proteinExistence type="predicted"/>
<evidence type="ECO:0000313" key="2">
    <source>
        <dbReference type="EMBL" id="TCK20758.1"/>
    </source>
</evidence>
<feature type="transmembrane region" description="Helical" evidence="1">
    <location>
        <begin position="6"/>
        <end position="24"/>
    </location>
</feature>
<evidence type="ECO:0000313" key="3">
    <source>
        <dbReference type="Proteomes" id="UP000295560"/>
    </source>
</evidence>
<keyword evidence="1" id="KW-0472">Membrane</keyword>
<gene>
    <name evidence="2" type="ORF">EV378_4721</name>
</gene>
<dbReference type="EMBL" id="SMFZ01000002">
    <property type="protein sequence ID" value="TCK20758.1"/>
    <property type="molecule type" value="Genomic_DNA"/>
</dbReference>
<reference evidence="2 3" key="1">
    <citation type="submission" date="2019-03" db="EMBL/GenBank/DDBJ databases">
        <title>Sequencing the genomes of 1000 actinobacteria strains.</title>
        <authorList>
            <person name="Klenk H.-P."/>
        </authorList>
    </citation>
    <scope>NUCLEOTIDE SEQUENCE [LARGE SCALE GENOMIC DNA]</scope>
    <source>
        <strain evidence="2 3">DSM 44969</strain>
    </source>
</reference>
<keyword evidence="3" id="KW-1185">Reference proteome</keyword>
<dbReference type="RefSeq" id="WP_165922442.1">
    <property type="nucleotide sequence ID" value="NZ_SMFZ01000002.1"/>
</dbReference>
<keyword evidence="1" id="KW-1133">Transmembrane helix</keyword>
<keyword evidence="1" id="KW-0812">Transmembrane</keyword>
<protein>
    <submittedName>
        <fullName evidence="2">Uncharacterized protein</fullName>
    </submittedName>
</protein>
<evidence type="ECO:0000256" key="1">
    <source>
        <dbReference type="SAM" id="Phobius"/>
    </source>
</evidence>
<name>A0A4R1HGC5_PSEEN</name>
<dbReference type="Proteomes" id="UP000295560">
    <property type="component" value="Unassembled WGS sequence"/>
</dbReference>
<accession>A0A4R1HGC5</accession>
<sequence>MTIGIAIGGLGILAALGALIGRALDRRAQEDAWRRIAAARRANAERARLLDELEGTTG</sequence>
<dbReference type="AlphaFoldDB" id="A0A4R1HGC5"/>
<organism evidence="2 3">
    <name type="scientific">Pseudonocardia endophytica</name>
    <dbReference type="NCBI Taxonomy" id="401976"/>
    <lineage>
        <taxon>Bacteria</taxon>
        <taxon>Bacillati</taxon>
        <taxon>Actinomycetota</taxon>
        <taxon>Actinomycetes</taxon>
        <taxon>Pseudonocardiales</taxon>
        <taxon>Pseudonocardiaceae</taxon>
        <taxon>Pseudonocardia</taxon>
    </lineage>
</organism>
<comment type="caution">
    <text evidence="2">The sequence shown here is derived from an EMBL/GenBank/DDBJ whole genome shotgun (WGS) entry which is preliminary data.</text>
</comment>